<evidence type="ECO:0000313" key="2">
    <source>
        <dbReference type="EMBL" id="CAB5225928.1"/>
    </source>
</evidence>
<evidence type="ECO:0000256" key="1">
    <source>
        <dbReference type="SAM" id="MobiDB-lite"/>
    </source>
</evidence>
<organism evidence="2">
    <name type="scientific">uncultured Caudovirales phage</name>
    <dbReference type="NCBI Taxonomy" id="2100421"/>
    <lineage>
        <taxon>Viruses</taxon>
        <taxon>Duplodnaviria</taxon>
        <taxon>Heunggongvirae</taxon>
        <taxon>Uroviricota</taxon>
        <taxon>Caudoviricetes</taxon>
        <taxon>Peduoviridae</taxon>
        <taxon>Maltschvirus</taxon>
        <taxon>Maltschvirus maltsch</taxon>
    </lineage>
</organism>
<feature type="compositionally biased region" description="Polar residues" evidence="1">
    <location>
        <begin position="182"/>
        <end position="197"/>
    </location>
</feature>
<protein>
    <submittedName>
        <fullName evidence="2">Uncharacterized protein</fullName>
    </submittedName>
</protein>
<feature type="region of interest" description="Disordered" evidence="1">
    <location>
        <begin position="1"/>
        <end position="23"/>
    </location>
</feature>
<reference evidence="2" key="1">
    <citation type="submission" date="2020-05" db="EMBL/GenBank/DDBJ databases">
        <authorList>
            <person name="Chiriac C."/>
            <person name="Salcher M."/>
            <person name="Ghai R."/>
            <person name="Kavagutti S V."/>
        </authorList>
    </citation>
    <scope>NUCLEOTIDE SEQUENCE</scope>
</reference>
<gene>
    <name evidence="2" type="ORF">UFOVP758_32</name>
</gene>
<proteinExistence type="predicted"/>
<feature type="region of interest" description="Disordered" evidence="1">
    <location>
        <begin position="180"/>
        <end position="201"/>
    </location>
</feature>
<dbReference type="EMBL" id="LR798353">
    <property type="protein sequence ID" value="CAB5225928.1"/>
    <property type="molecule type" value="Genomic_DNA"/>
</dbReference>
<name>A0A6J7X5S3_9CAUD</name>
<sequence>MSENTLVNDAATDATGETGNQAQAEKFYTQQEVDNMMARMKGSLEKKLLKPYQDLGDPDELRSIKGDYEKRQQEQQIKRGEFEKTLQELAAKKDAEILKRDAVIKDYKVNMPLLSAAAKFNAVNAEQVKALLASQVRLNNDGDVEVVDDKGSVRYNDKGEAVGVDDLVRGFLDSNPHFRVANPSTTNTKSNVSSGSSEKLDVSKLDMKNPEHRKIYAQHRKTNGLA</sequence>
<accession>A0A6J7X5S3</accession>